<evidence type="ECO:0000256" key="4">
    <source>
        <dbReference type="ARBA" id="ARBA00022989"/>
    </source>
</evidence>
<protein>
    <recommendedName>
        <fullName evidence="7">Choline transporter-like protein</fullName>
    </recommendedName>
</protein>
<feature type="transmembrane region" description="Helical" evidence="7">
    <location>
        <begin position="249"/>
        <end position="270"/>
    </location>
</feature>
<dbReference type="GO" id="GO:0022857">
    <property type="term" value="F:transmembrane transporter activity"/>
    <property type="evidence" value="ECO:0007669"/>
    <property type="project" value="UniProtKB-UniRule"/>
</dbReference>
<feature type="transmembrane region" description="Helical" evidence="7">
    <location>
        <begin position="512"/>
        <end position="534"/>
    </location>
</feature>
<comment type="subcellular location">
    <subcellularLocation>
        <location evidence="7">Cell membrane</location>
        <topology evidence="7">Multi-pass membrane protein</topology>
    </subcellularLocation>
    <subcellularLocation>
        <location evidence="1">Membrane</location>
        <topology evidence="1">Multi-pass membrane protein</topology>
    </subcellularLocation>
</comment>
<keyword evidence="9" id="KW-1185">Reference proteome</keyword>
<comment type="function">
    <text evidence="7">Choline transporter.</text>
</comment>
<gene>
    <name evidence="8" type="ORF">SNE40_001235</name>
</gene>
<feature type="transmembrane region" description="Helical" evidence="7">
    <location>
        <begin position="37"/>
        <end position="61"/>
    </location>
</feature>
<evidence type="ECO:0000256" key="1">
    <source>
        <dbReference type="ARBA" id="ARBA00004141"/>
    </source>
</evidence>
<feature type="transmembrane region" description="Helical" evidence="7">
    <location>
        <begin position="612"/>
        <end position="633"/>
    </location>
</feature>
<dbReference type="AlphaFoldDB" id="A0AAN8KE51"/>
<comment type="similarity">
    <text evidence="2 7">Belongs to the CTL (choline transporter-like) family.</text>
</comment>
<dbReference type="PANTHER" id="PTHR12385">
    <property type="entry name" value="CHOLINE TRANSPORTER-LIKE (SLC FAMILY 44)"/>
    <property type="match status" value="1"/>
</dbReference>
<reference evidence="8 9" key="1">
    <citation type="submission" date="2024-01" db="EMBL/GenBank/DDBJ databases">
        <title>The genome of the rayed Mediterranean limpet Patella caerulea (Linnaeus, 1758).</title>
        <authorList>
            <person name="Anh-Thu Weber A."/>
            <person name="Halstead-Nussloch G."/>
        </authorList>
    </citation>
    <scope>NUCLEOTIDE SEQUENCE [LARGE SCALE GENOMIC DNA]</scope>
    <source>
        <strain evidence="8">AATW-2023a</strain>
        <tissue evidence="8">Whole specimen</tissue>
    </source>
</reference>
<keyword evidence="4 7" id="KW-1133">Transmembrane helix</keyword>
<feature type="transmembrane region" description="Helical" evidence="7">
    <location>
        <begin position="276"/>
        <end position="297"/>
    </location>
</feature>
<dbReference type="InterPro" id="IPR007603">
    <property type="entry name" value="Choline_transptr-like"/>
</dbReference>
<organism evidence="8 9">
    <name type="scientific">Patella caerulea</name>
    <name type="common">Rayed Mediterranean limpet</name>
    <dbReference type="NCBI Taxonomy" id="87958"/>
    <lineage>
        <taxon>Eukaryota</taxon>
        <taxon>Metazoa</taxon>
        <taxon>Spiralia</taxon>
        <taxon>Lophotrochozoa</taxon>
        <taxon>Mollusca</taxon>
        <taxon>Gastropoda</taxon>
        <taxon>Patellogastropoda</taxon>
        <taxon>Patelloidea</taxon>
        <taxon>Patellidae</taxon>
        <taxon>Patella</taxon>
    </lineage>
</organism>
<dbReference type="Pfam" id="PF04515">
    <property type="entry name" value="Choline_transpo"/>
    <property type="match status" value="1"/>
</dbReference>
<dbReference type="GO" id="GO:0005886">
    <property type="term" value="C:plasma membrane"/>
    <property type="evidence" value="ECO:0007669"/>
    <property type="project" value="UniProtKB-SubCell"/>
</dbReference>
<evidence type="ECO:0000256" key="3">
    <source>
        <dbReference type="ARBA" id="ARBA00022692"/>
    </source>
</evidence>
<keyword evidence="5 7" id="KW-0472">Membrane</keyword>
<evidence type="ECO:0000313" key="9">
    <source>
        <dbReference type="Proteomes" id="UP001347796"/>
    </source>
</evidence>
<evidence type="ECO:0000256" key="7">
    <source>
        <dbReference type="RuleBase" id="RU368066"/>
    </source>
</evidence>
<feature type="transmembrane region" description="Helical" evidence="7">
    <location>
        <begin position="459"/>
        <end position="491"/>
    </location>
</feature>
<feature type="transmembrane region" description="Helical" evidence="7">
    <location>
        <begin position="309"/>
        <end position="326"/>
    </location>
</feature>
<evidence type="ECO:0000313" key="8">
    <source>
        <dbReference type="EMBL" id="KAK6195904.1"/>
    </source>
</evidence>
<proteinExistence type="inferred from homology"/>
<evidence type="ECO:0000256" key="2">
    <source>
        <dbReference type="ARBA" id="ARBA00007168"/>
    </source>
</evidence>
<dbReference type="PANTHER" id="PTHR12385:SF14">
    <property type="entry name" value="CHOLINE TRANSPORTER-LIKE 2"/>
    <property type="match status" value="1"/>
</dbReference>
<sequence length="719" mass="80065">MCGGGTQVEDIDENNKYGEPKKFDPNFNGPLKNRSCTDVICCIIFFIFIAGMLACSILGYVHGDPIKLIYPTDSDGNICGYGAYSDKPMLMFFDLLQCAKMGAGVITYGCPTPQVCVANCTSSYYVYLETKALETANGGMLTSERNKMLCKNGVDPTATANLQTLIDNEDCAAYYVENTEVVGRCVPAIFSKVTDLAANLQTNGSYSLQAQDGTNVTGSALDSASYYLALFYQYKEYGELVYKDIVSSWIILMIGLGGAVVLCLVWIVIMRWIAGIMVWFSIFAFFGLFGFSTYYSYSKYYELKTQNTTATLGLSQAFALNFSYYLSLKQTWLAFGCGSATILIILLLIIIFLCARIRIAIELIKEGSRAVGSMFSTLLFPIFPFLFQIAFLGYWLVSAAYVASMGSAEYKGGIQNSTTDGVNYVLERIPCSPNGTSTANSICEFVKYGGDEYTIFMQIYMLFMFLWVMNFIVAMGQMVLAGAFASYYWAFNKPDDIPAFPLMGSLWRTVRYHLGSLAFGSFIIAVVQMIRIGLEYLDSKLKGSENTIAKFFLKCLKCCFYCLEKILKFINKNAYILIAIRGKNFCASAKDGFFLIMRNIVRTVVLDKVADFLLFLSKLIVTVAICVGSYFWFQGSIPFFTTYIPTLNFYMTPVIVLTFATFLIASCFFSVYSMAVDTLFLCFLEDLEMNDGSAGKPYFMSKGLMGILGKKNKSTNKNK</sequence>
<feature type="transmembrane region" description="Helical" evidence="7">
    <location>
        <begin position="375"/>
        <end position="397"/>
    </location>
</feature>
<keyword evidence="6" id="KW-0325">Glycoprotein</keyword>
<keyword evidence="3 7" id="KW-0812">Transmembrane</keyword>
<dbReference type="EMBL" id="JAZGQO010000001">
    <property type="protein sequence ID" value="KAK6195904.1"/>
    <property type="molecule type" value="Genomic_DNA"/>
</dbReference>
<accession>A0AAN8KE51</accession>
<dbReference type="Proteomes" id="UP001347796">
    <property type="component" value="Unassembled WGS sequence"/>
</dbReference>
<evidence type="ECO:0000256" key="6">
    <source>
        <dbReference type="ARBA" id="ARBA00023180"/>
    </source>
</evidence>
<evidence type="ECO:0000256" key="5">
    <source>
        <dbReference type="ARBA" id="ARBA00023136"/>
    </source>
</evidence>
<feature type="transmembrane region" description="Helical" evidence="7">
    <location>
        <begin position="654"/>
        <end position="675"/>
    </location>
</feature>
<feature type="transmembrane region" description="Helical" evidence="7">
    <location>
        <begin position="332"/>
        <end position="354"/>
    </location>
</feature>
<comment type="caution">
    <text evidence="8">The sequence shown here is derived from an EMBL/GenBank/DDBJ whole genome shotgun (WGS) entry which is preliminary data.</text>
</comment>
<name>A0AAN8KE51_PATCE</name>